<evidence type="ECO:0000256" key="4">
    <source>
        <dbReference type="ARBA" id="ARBA00022927"/>
    </source>
</evidence>
<dbReference type="InterPro" id="IPR000727">
    <property type="entry name" value="T_SNARE_dom"/>
</dbReference>
<keyword evidence="7 10" id="KW-0472">Membrane</keyword>
<keyword evidence="6" id="KW-0333">Golgi apparatus</keyword>
<dbReference type="Proteomes" id="UP001565368">
    <property type="component" value="Unassembled WGS sequence"/>
</dbReference>
<proteinExistence type="predicted"/>
<evidence type="ECO:0000256" key="5">
    <source>
        <dbReference type="ARBA" id="ARBA00022989"/>
    </source>
</evidence>
<evidence type="ECO:0000256" key="6">
    <source>
        <dbReference type="ARBA" id="ARBA00023034"/>
    </source>
</evidence>
<evidence type="ECO:0000256" key="10">
    <source>
        <dbReference type="SAM" id="Phobius"/>
    </source>
</evidence>
<evidence type="ECO:0000313" key="13">
    <source>
        <dbReference type="Proteomes" id="UP001565368"/>
    </source>
</evidence>
<name>A0ABR3QD38_9TREE</name>
<organism evidence="12 13">
    <name type="scientific">Vanrija albida</name>
    <dbReference type="NCBI Taxonomy" id="181172"/>
    <lineage>
        <taxon>Eukaryota</taxon>
        <taxon>Fungi</taxon>
        <taxon>Dikarya</taxon>
        <taxon>Basidiomycota</taxon>
        <taxon>Agaricomycotina</taxon>
        <taxon>Tremellomycetes</taxon>
        <taxon>Trichosporonales</taxon>
        <taxon>Trichosporonaceae</taxon>
        <taxon>Vanrija</taxon>
    </lineage>
</organism>
<comment type="caution">
    <text evidence="12">The sequence shown here is derived from an EMBL/GenBank/DDBJ whole genome shotgun (WGS) entry which is preliminary data.</text>
</comment>
<keyword evidence="3 10" id="KW-0812">Transmembrane</keyword>
<evidence type="ECO:0000256" key="7">
    <source>
        <dbReference type="ARBA" id="ARBA00023136"/>
    </source>
</evidence>
<keyword evidence="5 10" id="KW-1133">Transmembrane helix</keyword>
<evidence type="ECO:0000313" key="12">
    <source>
        <dbReference type="EMBL" id="KAL1412427.1"/>
    </source>
</evidence>
<dbReference type="Gene3D" id="1.20.5.110">
    <property type="match status" value="1"/>
</dbReference>
<evidence type="ECO:0000256" key="2">
    <source>
        <dbReference type="ARBA" id="ARBA00022448"/>
    </source>
</evidence>
<keyword evidence="2" id="KW-0813">Transport</keyword>
<feature type="transmembrane region" description="Helical" evidence="10">
    <location>
        <begin position="170"/>
        <end position="190"/>
    </location>
</feature>
<comment type="subcellular location">
    <subcellularLocation>
        <location evidence="8">Endomembrane system</location>
        <topology evidence="8">Single-pass type IV membrane protein</topology>
    </subcellularLocation>
    <subcellularLocation>
        <location evidence="1">Golgi apparatus membrane</location>
    </subcellularLocation>
</comment>
<reference evidence="12 13" key="1">
    <citation type="submission" date="2023-08" db="EMBL/GenBank/DDBJ databases">
        <title>Annotated Genome Sequence of Vanrija albida AlHP1.</title>
        <authorList>
            <person name="Herzog R."/>
        </authorList>
    </citation>
    <scope>NUCLEOTIDE SEQUENCE [LARGE SCALE GENOMIC DNA]</scope>
    <source>
        <strain evidence="12 13">AlHP1</strain>
    </source>
</reference>
<dbReference type="EMBL" id="JBBXJM010000001">
    <property type="protein sequence ID" value="KAL1412427.1"/>
    <property type="molecule type" value="Genomic_DNA"/>
</dbReference>
<gene>
    <name evidence="12" type="primary">BET1</name>
    <name evidence="12" type="ORF">Q8F55_000172</name>
</gene>
<evidence type="ECO:0000256" key="1">
    <source>
        <dbReference type="ARBA" id="ARBA00004394"/>
    </source>
</evidence>
<feature type="domain" description="T-SNARE coiled-coil homology" evidence="11">
    <location>
        <begin position="100"/>
        <end position="162"/>
    </location>
</feature>
<feature type="region of interest" description="Disordered" evidence="9">
    <location>
        <begin position="1"/>
        <end position="87"/>
    </location>
</feature>
<dbReference type="RefSeq" id="XP_069212371.1">
    <property type="nucleotide sequence ID" value="XM_069348827.1"/>
</dbReference>
<evidence type="ECO:0000256" key="9">
    <source>
        <dbReference type="SAM" id="MobiDB-lite"/>
    </source>
</evidence>
<dbReference type="GeneID" id="95981215"/>
<dbReference type="SUPFAM" id="SSF58038">
    <property type="entry name" value="SNARE fusion complex"/>
    <property type="match status" value="1"/>
</dbReference>
<dbReference type="PROSITE" id="PS50192">
    <property type="entry name" value="T_SNARE"/>
    <property type="match status" value="1"/>
</dbReference>
<dbReference type="CDD" id="cd15853">
    <property type="entry name" value="SNARE_Bet1"/>
    <property type="match status" value="1"/>
</dbReference>
<dbReference type="InterPro" id="IPR039899">
    <property type="entry name" value="BET1_SNARE"/>
</dbReference>
<evidence type="ECO:0000259" key="11">
    <source>
        <dbReference type="PROSITE" id="PS50192"/>
    </source>
</evidence>
<dbReference type="PANTHER" id="PTHR12791">
    <property type="entry name" value="GOLGI SNARE BET1-RELATED"/>
    <property type="match status" value="1"/>
</dbReference>
<sequence>MSGLSRVNRRLDADRPNGTPSPVLLPPSGGPSSGRASPGGPGSGFAAQPYGAGPGSGFAPPSGGRASPFPRPGSGASAYSESPFGGGMSSGGAGYTRTAYELEQHNDDRLGGLLGKVDILKNLTVGIGNEVRDGNLELAGMNDTFGSTGNLLSGTWKRMTKMAKRQGSNWCWFMGFLFIVLWIFVIVWFLRR</sequence>
<keyword evidence="13" id="KW-1185">Reference proteome</keyword>
<protein>
    <submittedName>
        <fullName evidence="12">Protein transport protein bet1</fullName>
    </submittedName>
</protein>
<accession>A0ABR3QD38</accession>
<evidence type="ECO:0000256" key="8">
    <source>
        <dbReference type="ARBA" id="ARBA00046280"/>
    </source>
</evidence>
<keyword evidence="4" id="KW-0653">Protein transport</keyword>
<feature type="compositionally biased region" description="Low complexity" evidence="9">
    <location>
        <begin position="57"/>
        <end position="68"/>
    </location>
</feature>
<evidence type="ECO:0000256" key="3">
    <source>
        <dbReference type="ARBA" id="ARBA00022692"/>
    </source>
</evidence>